<dbReference type="Proteomes" id="UP000005856">
    <property type="component" value="Unassembled WGS sequence"/>
</dbReference>
<dbReference type="AlphaFoldDB" id="A6EX59"/>
<name>A6EX59_9GAMM</name>
<dbReference type="STRING" id="443152.MDG893_02270"/>
<dbReference type="OrthoDB" id="277390at2"/>
<dbReference type="RefSeq" id="WP_007152610.1">
    <property type="nucleotide sequence ID" value="NZ_ABCP01000004.1"/>
</dbReference>
<evidence type="ECO:0000313" key="1">
    <source>
        <dbReference type="EMBL" id="EDM48747.1"/>
    </source>
</evidence>
<dbReference type="InterPro" id="IPR009858">
    <property type="entry name" value="DUF1415"/>
</dbReference>
<dbReference type="Pfam" id="PF07209">
    <property type="entry name" value="DUF1415"/>
    <property type="match status" value="1"/>
</dbReference>
<sequence>MESKTVLAATRRWVSEVVIGLNLCPFARRELVNERIRFVVTDANSEEGLLTSLQEEMMHLDQHPEVETTLLVHPEVLTNFLDYNDFLDAADGLLVHLELDGEYQIASFHPDYQFGGTLPTDAENYTNRSPYPMLHLLRERSLERAIAGYPGTESIPEQNIELMNRLGAGHMRELLIRALYPQKSFDG</sequence>
<dbReference type="EMBL" id="ABCP01000004">
    <property type="protein sequence ID" value="EDM48747.1"/>
    <property type="molecule type" value="Genomic_DNA"/>
</dbReference>
<proteinExistence type="predicted"/>
<protein>
    <submittedName>
        <fullName evidence="1">Uncharacterized protein</fullName>
    </submittedName>
</protein>
<accession>A6EX59</accession>
<gene>
    <name evidence="1" type="ORF">MDG893_02270</name>
</gene>
<reference evidence="1 2" key="1">
    <citation type="submission" date="2007-06" db="EMBL/GenBank/DDBJ databases">
        <authorList>
            <person name="Green D."/>
            <person name="Ferriera S."/>
            <person name="Johnson J."/>
            <person name="Kravitz S."/>
            <person name="Beeson K."/>
            <person name="Sutton G."/>
            <person name="Rogers Y.-H."/>
            <person name="Friedman R."/>
            <person name="Frazier M."/>
            <person name="Venter J.C."/>
        </authorList>
    </citation>
    <scope>NUCLEOTIDE SEQUENCE [LARGE SCALE GENOMIC DNA]</scope>
    <source>
        <strain evidence="1 2">DG893</strain>
    </source>
</reference>
<organism evidence="1 2">
    <name type="scientific">Marinobacter algicola DG893</name>
    <dbReference type="NCBI Taxonomy" id="443152"/>
    <lineage>
        <taxon>Bacteria</taxon>
        <taxon>Pseudomonadati</taxon>
        <taxon>Pseudomonadota</taxon>
        <taxon>Gammaproteobacteria</taxon>
        <taxon>Pseudomonadales</taxon>
        <taxon>Marinobacteraceae</taxon>
        <taxon>Marinobacter</taxon>
    </lineage>
</organism>
<keyword evidence="2" id="KW-1185">Reference proteome</keyword>
<evidence type="ECO:0000313" key="2">
    <source>
        <dbReference type="Proteomes" id="UP000005856"/>
    </source>
</evidence>
<comment type="caution">
    <text evidence="1">The sequence shown here is derived from an EMBL/GenBank/DDBJ whole genome shotgun (WGS) entry which is preliminary data.</text>
</comment>
<dbReference type="eggNOG" id="COG3310">
    <property type="taxonomic scope" value="Bacteria"/>
</dbReference>